<gene>
    <name evidence="2" type="ORF">I5M07_09785</name>
</gene>
<organism evidence="2 3">
    <name type="scientific">Flavobacterium agrisoli</name>
    <dbReference type="NCBI Taxonomy" id="2793066"/>
    <lineage>
        <taxon>Bacteria</taxon>
        <taxon>Pseudomonadati</taxon>
        <taxon>Bacteroidota</taxon>
        <taxon>Flavobacteriia</taxon>
        <taxon>Flavobacteriales</taxon>
        <taxon>Flavobacteriaceae</taxon>
        <taxon>Flavobacterium</taxon>
    </lineage>
</organism>
<evidence type="ECO:0000313" key="3">
    <source>
        <dbReference type="Proteomes" id="UP000609172"/>
    </source>
</evidence>
<reference evidence="2" key="1">
    <citation type="submission" date="2020-12" db="EMBL/GenBank/DDBJ databases">
        <title>Bacterial novel species Flavobacterium sp. SE-1-e isolated from soil.</title>
        <authorList>
            <person name="Jung H.-Y."/>
        </authorList>
    </citation>
    <scope>NUCLEOTIDE SEQUENCE</scope>
    <source>
        <strain evidence="2">SE-1-e</strain>
    </source>
</reference>
<comment type="caution">
    <text evidence="2">The sequence shown here is derived from an EMBL/GenBank/DDBJ whole genome shotgun (WGS) entry which is preliminary data.</text>
</comment>
<evidence type="ECO:0000313" key="2">
    <source>
        <dbReference type="EMBL" id="MBK0370131.1"/>
    </source>
</evidence>
<dbReference type="AlphaFoldDB" id="A0A934PP99"/>
<evidence type="ECO:0000256" key="1">
    <source>
        <dbReference type="SAM" id="Phobius"/>
    </source>
</evidence>
<feature type="transmembrane region" description="Helical" evidence="1">
    <location>
        <begin position="204"/>
        <end position="230"/>
    </location>
</feature>
<keyword evidence="1" id="KW-0812">Transmembrane</keyword>
<accession>A0A934PP99</accession>
<keyword evidence="1" id="KW-1133">Transmembrane helix</keyword>
<feature type="transmembrane region" description="Helical" evidence="1">
    <location>
        <begin position="157"/>
        <end position="183"/>
    </location>
</feature>
<dbReference type="RefSeq" id="WP_200106254.1">
    <property type="nucleotide sequence ID" value="NZ_JAEHFV010000003.1"/>
</dbReference>
<keyword evidence="3" id="KW-1185">Reference proteome</keyword>
<feature type="transmembrane region" description="Helical" evidence="1">
    <location>
        <begin position="82"/>
        <end position="107"/>
    </location>
</feature>
<proteinExistence type="predicted"/>
<dbReference type="Proteomes" id="UP000609172">
    <property type="component" value="Unassembled WGS sequence"/>
</dbReference>
<feature type="transmembrane region" description="Helical" evidence="1">
    <location>
        <begin position="132"/>
        <end position="151"/>
    </location>
</feature>
<feature type="transmembrane region" description="Helical" evidence="1">
    <location>
        <begin position="35"/>
        <end position="62"/>
    </location>
</feature>
<protein>
    <submittedName>
        <fullName evidence="2">Uncharacterized protein</fullName>
    </submittedName>
</protein>
<keyword evidence="1" id="KW-0472">Membrane</keyword>
<sequence length="262" mass="28744">MQPTTKSQIKTIKEHGFELYFSTVFTHALENYKKIAAYAGLIIIVFSIIAGFIGIGILFAFYGAVALSENFLPQLLQTRLTGIHLLFSLIAQLFLGAVISPLMAGFYKMADSAEKDETFKVSSMFYYYKAPYFSKIVSTTIIISAISILISSLTEQIGLTVLGLGITLIISFISYLAIPLVIFGELEPIEAIKGSYTIMTKEPIVLAGLIITAFLASMLGFIGCCIGVFFTIPLNYSMTYAIYHAILSRENLDPIDSIGTIE</sequence>
<name>A0A934PP99_9FLAO</name>
<dbReference type="EMBL" id="JAEHFV010000003">
    <property type="protein sequence ID" value="MBK0370131.1"/>
    <property type="molecule type" value="Genomic_DNA"/>
</dbReference>